<evidence type="ECO:0000256" key="1">
    <source>
        <dbReference type="SAM" id="SignalP"/>
    </source>
</evidence>
<feature type="signal peptide" evidence="1">
    <location>
        <begin position="1"/>
        <end position="20"/>
    </location>
</feature>
<dbReference type="EMBL" id="BAABKE010000001">
    <property type="protein sequence ID" value="GAA5093492.1"/>
    <property type="molecule type" value="Genomic_DNA"/>
</dbReference>
<evidence type="ECO:0000313" key="2">
    <source>
        <dbReference type="EMBL" id="GAA5093492.1"/>
    </source>
</evidence>
<dbReference type="InterPro" id="IPR027375">
    <property type="entry name" value="DKNYY"/>
</dbReference>
<organism evidence="2 3">
    <name type="scientific">Wohlfahrtiimonas larvae</name>
    <dbReference type="NCBI Taxonomy" id="1157986"/>
    <lineage>
        <taxon>Bacteria</taxon>
        <taxon>Pseudomonadati</taxon>
        <taxon>Pseudomonadota</taxon>
        <taxon>Gammaproteobacteria</taxon>
        <taxon>Cardiobacteriales</taxon>
        <taxon>Ignatzschineriaceae</taxon>
        <taxon>Wohlfahrtiimonas</taxon>
    </lineage>
</organism>
<reference evidence="3" key="1">
    <citation type="journal article" date="2019" name="Int. J. Syst. Evol. Microbiol.">
        <title>The Global Catalogue of Microorganisms (GCM) 10K type strain sequencing project: providing services to taxonomists for standard genome sequencing and annotation.</title>
        <authorList>
            <consortium name="The Broad Institute Genomics Platform"/>
            <consortium name="The Broad Institute Genome Sequencing Center for Infectious Disease"/>
            <person name="Wu L."/>
            <person name="Ma J."/>
        </authorList>
    </citation>
    <scope>NUCLEOTIDE SEQUENCE [LARGE SCALE GENOMIC DNA]</scope>
    <source>
        <strain evidence="3">JCM 18424</strain>
    </source>
</reference>
<feature type="chain" id="PRO_5046062569" description="DKNYY family protein" evidence="1">
    <location>
        <begin position="21"/>
        <end position="443"/>
    </location>
</feature>
<comment type="caution">
    <text evidence="2">The sequence shown here is derived from an EMBL/GenBank/DDBJ whole genome shotgun (WGS) entry which is preliminary data.</text>
</comment>
<sequence>MKFKLTSIILSFALMSISHAQLRLISADEIPVYHGESYEDFANEEYFERFPGIKNIADLSTFKAITGTYAVDKDQAYYKDRIFKDANPQTLRPHWTTNGQGKGYVIDDNHVFYEGAIVPHADPYTFDILGSSLGFSFTYSIDASYVYMDNKIIYGADPDTFVFYTNGHARDKSHIFYKDKILANSDANSFRFLKSIQPGTATDTLGYAIDKNQAYYYPEIIRGANPKKLELVTKEIAKDDRNIYNEGKVLDLNVDIESFQLFSPNTSERTLFVDKNHIYAQWMRYFYAITDADVKTFKPFRHQNSVYATDQHYVFAIEFEKYKILEGLDPQKTEFYGPFITDGTIMYNSLSSWTNAGKSDEGLAENRVPSYGFELVDMIDIPTFEYLAGNFAMDEDNVFRGSGASLKLLGPRSELNPQILKNHHMIKIQNQCFDFNGYEEECP</sequence>
<keyword evidence="1" id="KW-0732">Signal</keyword>
<dbReference type="Pfam" id="PF13644">
    <property type="entry name" value="DKNYY"/>
    <property type="match status" value="1"/>
</dbReference>
<evidence type="ECO:0008006" key="4">
    <source>
        <dbReference type="Google" id="ProtNLM"/>
    </source>
</evidence>
<keyword evidence="3" id="KW-1185">Reference proteome</keyword>
<proteinExistence type="predicted"/>
<dbReference type="RefSeq" id="WP_077926049.1">
    <property type="nucleotide sequence ID" value="NZ_BAABKE010000001.1"/>
</dbReference>
<gene>
    <name evidence="2" type="ORF">GCM10023338_00580</name>
</gene>
<name>A0ABP9MA18_9GAMM</name>
<accession>A0ABP9MA18</accession>
<protein>
    <recommendedName>
        <fullName evidence="4">DKNYY family protein</fullName>
    </recommendedName>
</protein>
<evidence type="ECO:0000313" key="3">
    <source>
        <dbReference type="Proteomes" id="UP001500631"/>
    </source>
</evidence>
<dbReference type="Proteomes" id="UP001500631">
    <property type="component" value="Unassembled WGS sequence"/>
</dbReference>